<keyword evidence="7 9" id="KW-0472">Membrane</keyword>
<sequence length="504" mass="56807">MKNPYPLIKNALAERYPRLAVMARYVRMRRKRFVALFLFVAHTAGALTSVQALMNVRTAQGATAWVVALNTFPYVAVPAYWVFGRTKFQGYVSERRGSDTKSDSVVAGLRDRVQQAGYLGGARGNSSDRLLERLAKLPATTANDVQLLRNSEEIFPSIFEGIDQAKDYVLVQFYIVRDDELGQKLKDHLISARGRGVRVHFLYDEIGSYGMPDKYAAEMKKSGIEILPFNSMKGWNNRFQINFRNHRKLVVTDGRCAWTGGANIGDEYSGGDEDLSPWHDTMVKIQGPAVQTVQVSFFEDWIWASGNELALQWEPAASPAGGNQRVHYIPSGPADAVETCTLYFLQLIHSANRRLWIATPYFVPDEQFITALELAALRGVEVRILVTDQCDSQLVDLSGWAHVERLGALGVRFYRHGDGFMHQKVTLVDDDTATVGSANIDNRSFRLNFEGTVEVRDQAFATKVREMFERDFKKSRLVPVDEPTQRGFFFMLKVRAANLLSPIQ</sequence>
<evidence type="ECO:0000256" key="5">
    <source>
        <dbReference type="ARBA" id="ARBA00022737"/>
    </source>
</evidence>
<protein>
    <recommendedName>
        <fullName evidence="8">Cardiolipin synthase</fullName>
        <ecNumber evidence="8">2.7.8.-</ecNumber>
    </recommendedName>
</protein>
<keyword evidence="2" id="KW-1003">Cell membrane</keyword>
<dbReference type="NCBIfam" id="TIGR04265">
    <property type="entry name" value="bac_cardiolipin"/>
    <property type="match status" value="1"/>
</dbReference>
<dbReference type="InterPro" id="IPR025202">
    <property type="entry name" value="PLD-like_dom"/>
</dbReference>
<proteinExistence type="predicted"/>
<keyword evidence="3" id="KW-0808">Transferase</keyword>
<gene>
    <name evidence="11" type="primary">cls</name>
    <name evidence="11" type="ORF">OJ996_22110</name>
</gene>
<name>A0ABT3G8Z1_9BACT</name>
<evidence type="ECO:0000256" key="1">
    <source>
        <dbReference type="ARBA" id="ARBA00004236"/>
    </source>
</evidence>
<dbReference type="EMBL" id="JAPDDR010000014">
    <property type="protein sequence ID" value="MCW1916300.1"/>
    <property type="molecule type" value="Genomic_DNA"/>
</dbReference>
<dbReference type="PANTHER" id="PTHR21248">
    <property type="entry name" value="CARDIOLIPIN SYNTHASE"/>
    <property type="match status" value="1"/>
</dbReference>
<keyword evidence="12" id="KW-1185">Reference proteome</keyword>
<reference evidence="11" key="1">
    <citation type="submission" date="2022-10" db="EMBL/GenBank/DDBJ databases">
        <title>Luteolibacter sp. GHJ8, whole genome shotgun sequencing project.</title>
        <authorList>
            <person name="Zhao G."/>
            <person name="Shen L."/>
        </authorList>
    </citation>
    <scope>NUCLEOTIDE SEQUENCE</scope>
    <source>
        <strain evidence="11">GHJ8</strain>
    </source>
</reference>
<evidence type="ECO:0000313" key="11">
    <source>
        <dbReference type="EMBL" id="MCW1916300.1"/>
    </source>
</evidence>
<keyword evidence="4 9" id="KW-0812">Transmembrane</keyword>
<keyword evidence="6 9" id="KW-1133">Transmembrane helix</keyword>
<evidence type="ECO:0000256" key="3">
    <source>
        <dbReference type="ARBA" id="ARBA00022679"/>
    </source>
</evidence>
<dbReference type="EC" id="2.7.8.-" evidence="8"/>
<comment type="caution">
    <text evidence="11">The sequence shown here is derived from an EMBL/GenBank/DDBJ whole genome shotgun (WGS) entry which is preliminary data.</text>
</comment>
<accession>A0ABT3G8Z1</accession>
<organism evidence="11 12">
    <name type="scientific">Luteolibacter rhizosphaerae</name>
    <dbReference type="NCBI Taxonomy" id="2989719"/>
    <lineage>
        <taxon>Bacteria</taxon>
        <taxon>Pseudomonadati</taxon>
        <taxon>Verrucomicrobiota</taxon>
        <taxon>Verrucomicrobiia</taxon>
        <taxon>Verrucomicrobiales</taxon>
        <taxon>Verrucomicrobiaceae</taxon>
        <taxon>Luteolibacter</taxon>
    </lineage>
</organism>
<comment type="subcellular location">
    <subcellularLocation>
        <location evidence="1">Cell membrane</location>
    </subcellularLocation>
</comment>
<dbReference type="SMART" id="SM00155">
    <property type="entry name" value="PLDc"/>
    <property type="match status" value="2"/>
</dbReference>
<dbReference type="SUPFAM" id="SSF56024">
    <property type="entry name" value="Phospholipase D/nuclease"/>
    <property type="match status" value="2"/>
</dbReference>
<feature type="domain" description="PLD phosphodiesterase" evidence="10">
    <location>
        <begin position="417"/>
        <end position="444"/>
    </location>
</feature>
<dbReference type="PROSITE" id="PS50035">
    <property type="entry name" value="PLD"/>
    <property type="match status" value="2"/>
</dbReference>
<evidence type="ECO:0000259" key="10">
    <source>
        <dbReference type="PROSITE" id="PS50035"/>
    </source>
</evidence>
<dbReference type="InterPro" id="IPR022924">
    <property type="entry name" value="Cardiolipin_synthase"/>
</dbReference>
<evidence type="ECO:0000256" key="4">
    <source>
        <dbReference type="ARBA" id="ARBA00022692"/>
    </source>
</evidence>
<dbReference type="Proteomes" id="UP001165653">
    <property type="component" value="Unassembled WGS sequence"/>
</dbReference>
<evidence type="ECO:0000256" key="9">
    <source>
        <dbReference type="SAM" id="Phobius"/>
    </source>
</evidence>
<evidence type="ECO:0000313" key="12">
    <source>
        <dbReference type="Proteomes" id="UP001165653"/>
    </source>
</evidence>
<evidence type="ECO:0000256" key="2">
    <source>
        <dbReference type="ARBA" id="ARBA00022475"/>
    </source>
</evidence>
<dbReference type="Pfam" id="PF13091">
    <property type="entry name" value="PLDc_2"/>
    <property type="match status" value="2"/>
</dbReference>
<feature type="transmembrane region" description="Helical" evidence="9">
    <location>
        <begin position="62"/>
        <end position="83"/>
    </location>
</feature>
<evidence type="ECO:0000256" key="7">
    <source>
        <dbReference type="ARBA" id="ARBA00023136"/>
    </source>
</evidence>
<dbReference type="Gene3D" id="3.30.870.10">
    <property type="entry name" value="Endonuclease Chain A"/>
    <property type="match status" value="2"/>
</dbReference>
<dbReference type="InterPro" id="IPR001736">
    <property type="entry name" value="PLipase_D/transphosphatidylase"/>
</dbReference>
<keyword evidence="5" id="KW-0677">Repeat</keyword>
<dbReference type="RefSeq" id="WP_264515874.1">
    <property type="nucleotide sequence ID" value="NZ_JAPDDR010000014.1"/>
</dbReference>
<evidence type="ECO:0000256" key="6">
    <source>
        <dbReference type="ARBA" id="ARBA00022989"/>
    </source>
</evidence>
<evidence type="ECO:0000256" key="8">
    <source>
        <dbReference type="NCBIfam" id="TIGR04265"/>
    </source>
</evidence>
<dbReference type="PANTHER" id="PTHR21248:SF22">
    <property type="entry name" value="PHOSPHOLIPASE D"/>
    <property type="match status" value="1"/>
</dbReference>
<feature type="domain" description="PLD phosphodiesterase" evidence="10">
    <location>
        <begin position="241"/>
        <end position="268"/>
    </location>
</feature>